<proteinExistence type="predicted"/>
<accession>A0AA88VYL5</accession>
<dbReference type="Gene3D" id="2.60.40.150">
    <property type="entry name" value="C2 domain"/>
    <property type="match status" value="1"/>
</dbReference>
<dbReference type="PANTHER" id="PTHR46502">
    <property type="entry name" value="C2 DOMAIN-CONTAINING"/>
    <property type="match status" value="1"/>
</dbReference>
<dbReference type="Pfam" id="PF00168">
    <property type="entry name" value="C2"/>
    <property type="match status" value="1"/>
</dbReference>
<dbReference type="InterPro" id="IPR035892">
    <property type="entry name" value="C2_domain_sf"/>
</dbReference>
<keyword evidence="1" id="KW-0479">Metal-binding</keyword>
<evidence type="ECO:0000256" key="1">
    <source>
        <dbReference type="ARBA" id="ARBA00022723"/>
    </source>
</evidence>
<dbReference type="EMBL" id="JAVXUP010001070">
    <property type="protein sequence ID" value="KAK3016398.1"/>
    <property type="molecule type" value="Genomic_DNA"/>
</dbReference>
<comment type="caution">
    <text evidence="4">The sequence shown here is derived from an EMBL/GenBank/DDBJ whole genome shotgun (WGS) entry which is preliminary data.</text>
</comment>
<evidence type="ECO:0000313" key="4">
    <source>
        <dbReference type="EMBL" id="KAK3016398.1"/>
    </source>
</evidence>
<dbReference type="SUPFAM" id="SSF49562">
    <property type="entry name" value="C2 domain (Calcium/lipid-binding domain, CaLB)"/>
    <property type="match status" value="1"/>
</dbReference>
<dbReference type="PROSITE" id="PS50004">
    <property type="entry name" value="C2"/>
    <property type="match status" value="1"/>
</dbReference>
<dbReference type="AlphaFoldDB" id="A0AA88VYL5"/>
<protein>
    <recommendedName>
        <fullName evidence="3">C2 domain-containing protein</fullName>
    </recommendedName>
</protein>
<organism evidence="4 5">
    <name type="scientific">Escallonia herrerae</name>
    <dbReference type="NCBI Taxonomy" id="1293975"/>
    <lineage>
        <taxon>Eukaryota</taxon>
        <taxon>Viridiplantae</taxon>
        <taxon>Streptophyta</taxon>
        <taxon>Embryophyta</taxon>
        <taxon>Tracheophyta</taxon>
        <taxon>Spermatophyta</taxon>
        <taxon>Magnoliopsida</taxon>
        <taxon>eudicotyledons</taxon>
        <taxon>Gunneridae</taxon>
        <taxon>Pentapetalae</taxon>
        <taxon>asterids</taxon>
        <taxon>campanulids</taxon>
        <taxon>Escalloniales</taxon>
        <taxon>Escalloniaceae</taxon>
        <taxon>Escallonia</taxon>
    </lineage>
</organism>
<keyword evidence="2" id="KW-0106">Calcium</keyword>
<name>A0AA88VYL5_9ASTE</name>
<sequence length="170" mass="19225">MERGKSELQSRKYYRVIAPDTTYTGEICVAIMFTKTLLKQAKLDIGIASTNLSISKARQLLHREKEMEISGTLEVVLVSAEGIKTRDTIGCLGFLVPWINATNPYVFVQHGSQEHISSVAEDGGKKHVWNEKFKFNVEYQGGEKHPQHKLIFRVMDKHKISEDEFAGEAT</sequence>
<dbReference type="InterPro" id="IPR000008">
    <property type="entry name" value="C2_dom"/>
</dbReference>
<gene>
    <name evidence="4" type="ORF">RJ639_007045</name>
</gene>
<dbReference type="PANTHER" id="PTHR46502:SF18">
    <property type="entry name" value="C2 DOMAIN-CONTAINING PROTEIN"/>
    <property type="match status" value="1"/>
</dbReference>
<reference evidence="4" key="1">
    <citation type="submission" date="2022-12" db="EMBL/GenBank/DDBJ databases">
        <title>Draft genome assemblies for two species of Escallonia (Escalloniales).</title>
        <authorList>
            <person name="Chanderbali A."/>
            <person name="Dervinis C."/>
            <person name="Anghel I."/>
            <person name="Soltis D."/>
            <person name="Soltis P."/>
            <person name="Zapata F."/>
        </authorList>
    </citation>
    <scope>NUCLEOTIDE SEQUENCE</scope>
    <source>
        <strain evidence="4">UCBG64.0493</strain>
        <tissue evidence="4">Leaf</tissue>
    </source>
</reference>
<dbReference type="GO" id="GO:0046872">
    <property type="term" value="F:metal ion binding"/>
    <property type="evidence" value="ECO:0007669"/>
    <property type="project" value="UniProtKB-KW"/>
</dbReference>
<feature type="domain" description="C2" evidence="3">
    <location>
        <begin position="53"/>
        <end position="170"/>
    </location>
</feature>
<evidence type="ECO:0000256" key="2">
    <source>
        <dbReference type="ARBA" id="ARBA00022837"/>
    </source>
</evidence>
<dbReference type="Proteomes" id="UP001188597">
    <property type="component" value="Unassembled WGS sequence"/>
</dbReference>
<evidence type="ECO:0000313" key="5">
    <source>
        <dbReference type="Proteomes" id="UP001188597"/>
    </source>
</evidence>
<evidence type="ECO:0000259" key="3">
    <source>
        <dbReference type="PROSITE" id="PS50004"/>
    </source>
</evidence>
<keyword evidence="5" id="KW-1185">Reference proteome</keyword>